<keyword evidence="5" id="KW-1185">Reference proteome</keyword>
<keyword evidence="3" id="KW-1133">Transmembrane helix</keyword>
<sequence>MSVSRTDDDGATPVAAPVPAGPGGRPRRPDESMSLLRELLENPLDAGYRDMAARKSEAQQHLPWWRRAAVLVLCVVMGMGGVWAAKALRAPQSGFLPARTLLVEQIRERAAEGDALRTSNAESAAEIERLRDAELSGAGSELLTQVRLLGVASGHVAVTGPGIVVTLEDSAAARRGVAGTEDERVTDVDLQVLVNSLWASGAEAIAVNGQRLGPTSAIRTAGQAILVNLEAVVSPYVVEAIGDPEQLQTRLARTPASTHLGVLRGTYSIGVSIRTADDLELPGLQQLTPELAEPLPDDDGGAVSPPSQDVPPSGDSTAAEDRGRPADEEVR</sequence>
<keyword evidence="3" id="KW-0472">Membrane</keyword>
<evidence type="ECO:0000256" key="1">
    <source>
        <dbReference type="ARBA" id="ARBA00009108"/>
    </source>
</evidence>
<dbReference type="Proteomes" id="UP000222106">
    <property type="component" value="Unassembled WGS sequence"/>
</dbReference>
<feature type="region of interest" description="Disordered" evidence="2">
    <location>
        <begin position="287"/>
        <end position="331"/>
    </location>
</feature>
<dbReference type="PANTHER" id="PTHR37313">
    <property type="entry name" value="UPF0749 PROTEIN RV1825"/>
    <property type="match status" value="1"/>
</dbReference>
<dbReference type="GO" id="GO:0005886">
    <property type="term" value="C:plasma membrane"/>
    <property type="evidence" value="ECO:0007669"/>
    <property type="project" value="TreeGrafter"/>
</dbReference>
<evidence type="ECO:0000256" key="3">
    <source>
        <dbReference type="SAM" id="Phobius"/>
    </source>
</evidence>
<dbReference type="EMBL" id="PDJI01000004">
    <property type="protein sequence ID" value="PFG38070.1"/>
    <property type="molecule type" value="Genomic_DNA"/>
</dbReference>
<feature type="transmembrane region" description="Helical" evidence="3">
    <location>
        <begin position="64"/>
        <end position="85"/>
    </location>
</feature>
<dbReference type="PANTHER" id="PTHR37313:SF1">
    <property type="entry name" value="UPF0749 PROTEIN RV1823"/>
    <property type="match status" value="1"/>
</dbReference>
<protein>
    <submittedName>
        <fullName evidence="4">Uncharacterized protein DUF881</fullName>
    </submittedName>
</protein>
<accession>A0A2A9EIJ4</accession>
<evidence type="ECO:0000313" key="5">
    <source>
        <dbReference type="Proteomes" id="UP000222106"/>
    </source>
</evidence>
<comment type="similarity">
    <text evidence="1">Belongs to the UPF0749 family.</text>
</comment>
<dbReference type="OrthoDB" id="3218134at2"/>
<dbReference type="Pfam" id="PF05949">
    <property type="entry name" value="DUF881"/>
    <property type="match status" value="1"/>
</dbReference>
<gene>
    <name evidence="4" type="ORF">ATJ97_0540</name>
</gene>
<organism evidence="4 5">
    <name type="scientific">Georgenia soli</name>
    <dbReference type="NCBI Taxonomy" id="638953"/>
    <lineage>
        <taxon>Bacteria</taxon>
        <taxon>Bacillati</taxon>
        <taxon>Actinomycetota</taxon>
        <taxon>Actinomycetes</taxon>
        <taxon>Micrococcales</taxon>
        <taxon>Bogoriellaceae</taxon>
        <taxon>Georgenia</taxon>
    </lineage>
</organism>
<proteinExistence type="inferred from homology"/>
<dbReference type="AlphaFoldDB" id="A0A2A9EIJ4"/>
<reference evidence="4 5" key="1">
    <citation type="submission" date="2017-10" db="EMBL/GenBank/DDBJ databases">
        <title>Sequencing the genomes of 1000 actinobacteria strains.</title>
        <authorList>
            <person name="Klenk H.-P."/>
        </authorList>
    </citation>
    <scope>NUCLEOTIDE SEQUENCE [LARGE SCALE GENOMIC DNA]</scope>
    <source>
        <strain evidence="4 5">DSM 21838</strain>
    </source>
</reference>
<keyword evidence="3" id="KW-0812">Transmembrane</keyword>
<comment type="caution">
    <text evidence="4">The sequence shown here is derived from an EMBL/GenBank/DDBJ whole genome shotgun (WGS) entry which is preliminary data.</text>
</comment>
<feature type="region of interest" description="Disordered" evidence="2">
    <location>
        <begin position="1"/>
        <end position="30"/>
    </location>
</feature>
<name>A0A2A9EIJ4_9MICO</name>
<dbReference type="Gene3D" id="3.30.70.1880">
    <property type="entry name" value="Protein of unknown function DUF881"/>
    <property type="match status" value="1"/>
</dbReference>
<evidence type="ECO:0000256" key="2">
    <source>
        <dbReference type="SAM" id="MobiDB-lite"/>
    </source>
</evidence>
<dbReference type="InterPro" id="IPR010273">
    <property type="entry name" value="DUF881"/>
</dbReference>
<feature type="compositionally biased region" description="Basic and acidic residues" evidence="2">
    <location>
        <begin position="319"/>
        <end position="331"/>
    </location>
</feature>
<evidence type="ECO:0000313" key="4">
    <source>
        <dbReference type="EMBL" id="PFG38070.1"/>
    </source>
</evidence>